<dbReference type="Proteomes" id="UP001157502">
    <property type="component" value="Chromosome 2"/>
</dbReference>
<gene>
    <name evidence="1" type="ORF">DPEC_G00017380</name>
</gene>
<reference evidence="1" key="1">
    <citation type="submission" date="2021-05" db="EMBL/GenBank/DDBJ databases">
        <authorList>
            <person name="Pan Q."/>
            <person name="Jouanno E."/>
            <person name="Zahm M."/>
            <person name="Klopp C."/>
            <person name="Cabau C."/>
            <person name="Louis A."/>
            <person name="Berthelot C."/>
            <person name="Parey E."/>
            <person name="Roest Crollius H."/>
            <person name="Montfort J."/>
            <person name="Robinson-Rechavi M."/>
            <person name="Bouchez O."/>
            <person name="Lampietro C."/>
            <person name="Lopez Roques C."/>
            <person name="Donnadieu C."/>
            <person name="Postlethwait J."/>
            <person name="Bobe J."/>
            <person name="Dillon D."/>
            <person name="Chandos A."/>
            <person name="von Hippel F."/>
            <person name="Guiguen Y."/>
        </authorList>
    </citation>
    <scope>NUCLEOTIDE SEQUENCE</scope>
    <source>
        <strain evidence="1">YG-Jan2019</strain>
    </source>
</reference>
<comment type="caution">
    <text evidence="1">The sequence shown here is derived from an EMBL/GenBank/DDBJ whole genome shotgun (WGS) entry which is preliminary data.</text>
</comment>
<evidence type="ECO:0000313" key="2">
    <source>
        <dbReference type="Proteomes" id="UP001157502"/>
    </source>
</evidence>
<proteinExistence type="predicted"/>
<accession>A0ACC2HF30</accession>
<keyword evidence="2" id="KW-1185">Reference proteome</keyword>
<sequence length="255" mass="29129">MFPDALEAAGRVEGLPLTSPATPTLADPDEEESQREEVPWASPRRRAGRYHHSLQILKPFRVTHKHQHPVDNAGLFSFMTLHWLTPLALRAHKSSSLSIDDVWGVSCHEASEFNYQRLESLWHEELKQKGRDKASLSRVFWRFCQTRMLVAIFSIFITMITCFVGPALLVRALLEYSQSAKGRVVYALSLVVGIFLMELMRSWSQALMWAVNYRTATRLRGAVLTLAFQKILHLRSTKDISTGEVSICLLVWQHL</sequence>
<name>A0ACC2HF30_DALPE</name>
<organism evidence="1 2">
    <name type="scientific">Dallia pectoralis</name>
    <name type="common">Alaska blackfish</name>
    <dbReference type="NCBI Taxonomy" id="75939"/>
    <lineage>
        <taxon>Eukaryota</taxon>
        <taxon>Metazoa</taxon>
        <taxon>Chordata</taxon>
        <taxon>Craniata</taxon>
        <taxon>Vertebrata</taxon>
        <taxon>Euteleostomi</taxon>
        <taxon>Actinopterygii</taxon>
        <taxon>Neopterygii</taxon>
        <taxon>Teleostei</taxon>
        <taxon>Protacanthopterygii</taxon>
        <taxon>Esociformes</taxon>
        <taxon>Umbridae</taxon>
        <taxon>Dallia</taxon>
    </lineage>
</organism>
<protein>
    <submittedName>
        <fullName evidence="1">Uncharacterized protein</fullName>
    </submittedName>
</protein>
<dbReference type="EMBL" id="CM055729">
    <property type="protein sequence ID" value="KAJ8014606.1"/>
    <property type="molecule type" value="Genomic_DNA"/>
</dbReference>
<evidence type="ECO:0000313" key="1">
    <source>
        <dbReference type="EMBL" id="KAJ8014606.1"/>
    </source>
</evidence>